<proteinExistence type="inferred from homology"/>
<keyword evidence="2" id="KW-0804">Transcription</keyword>
<dbReference type="PANTHER" id="PTHR31636">
    <property type="entry name" value="OSJNBA0084A10.13 PROTEIN-RELATED"/>
    <property type="match status" value="1"/>
</dbReference>
<evidence type="ECO:0000256" key="2">
    <source>
        <dbReference type="ARBA" id="ARBA00023163"/>
    </source>
</evidence>
<keyword evidence="6" id="KW-1185">Reference proteome</keyword>
<reference evidence="5 6" key="1">
    <citation type="journal article" date="2020" name="Mol. Biol. Evol.">
        <title>Distinct Expression and Methylation Patterns for Genes with Different Fates following a Single Whole-Genome Duplication in Flowering Plants.</title>
        <authorList>
            <person name="Shi T."/>
            <person name="Rahmani R.S."/>
            <person name="Gugger P.F."/>
            <person name="Wang M."/>
            <person name="Li H."/>
            <person name="Zhang Y."/>
            <person name="Li Z."/>
            <person name="Wang Q."/>
            <person name="Van de Peer Y."/>
            <person name="Marchal K."/>
            <person name="Chen J."/>
        </authorList>
    </citation>
    <scope>NUCLEOTIDE SEQUENCE [LARGE SCALE GENOMIC DNA]</scope>
    <source>
        <tissue evidence="5">Leaf</tissue>
    </source>
</reference>
<name>A0A822XC21_NELNU</name>
<dbReference type="Proteomes" id="UP000607653">
    <property type="component" value="Unassembled WGS sequence"/>
</dbReference>
<sequence length="106" mass="11744">MLSPPCLWLLRSLSFFLALNNACPYSKFAHFTANQAILEATETTNWIYIVDFRIVKGVQWAVLLQALATRSIGKPSSIRISGIPTPALGAVFMIVVYGSDVFHLSR</sequence>
<accession>A0A822XC21</accession>
<comment type="similarity">
    <text evidence="3">Belongs to the GRAS family.</text>
</comment>
<feature type="chain" id="PRO_5032810868" evidence="4">
    <location>
        <begin position="23"/>
        <end position="106"/>
    </location>
</feature>
<evidence type="ECO:0000256" key="3">
    <source>
        <dbReference type="PROSITE-ProRule" id="PRU01191"/>
    </source>
</evidence>
<protein>
    <submittedName>
        <fullName evidence="5">Uncharacterized protein</fullName>
    </submittedName>
</protein>
<dbReference type="Pfam" id="PF03514">
    <property type="entry name" value="GRAS"/>
    <property type="match status" value="1"/>
</dbReference>
<dbReference type="PROSITE" id="PS50985">
    <property type="entry name" value="GRAS"/>
    <property type="match status" value="1"/>
</dbReference>
<keyword evidence="4" id="KW-0732">Signal</keyword>
<comment type="caution">
    <text evidence="5">The sequence shown here is derived from an EMBL/GenBank/DDBJ whole genome shotgun (WGS) entry which is preliminary data.</text>
</comment>
<gene>
    <name evidence="5" type="ORF">HUJ06_019343</name>
</gene>
<feature type="region of interest" description="VHIID" evidence="3">
    <location>
        <begin position="17"/>
        <end position="82"/>
    </location>
</feature>
<evidence type="ECO:0000256" key="1">
    <source>
        <dbReference type="ARBA" id="ARBA00023015"/>
    </source>
</evidence>
<evidence type="ECO:0000313" key="6">
    <source>
        <dbReference type="Proteomes" id="UP000607653"/>
    </source>
</evidence>
<dbReference type="InterPro" id="IPR005202">
    <property type="entry name" value="TF_GRAS"/>
</dbReference>
<evidence type="ECO:0000256" key="4">
    <source>
        <dbReference type="SAM" id="SignalP"/>
    </source>
</evidence>
<feature type="signal peptide" evidence="4">
    <location>
        <begin position="1"/>
        <end position="22"/>
    </location>
</feature>
<dbReference type="AlphaFoldDB" id="A0A822XC21"/>
<dbReference type="EMBL" id="DUZY01000001">
    <property type="protein sequence ID" value="DAD17880.1"/>
    <property type="molecule type" value="Genomic_DNA"/>
</dbReference>
<organism evidence="5 6">
    <name type="scientific">Nelumbo nucifera</name>
    <name type="common">Sacred lotus</name>
    <dbReference type="NCBI Taxonomy" id="4432"/>
    <lineage>
        <taxon>Eukaryota</taxon>
        <taxon>Viridiplantae</taxon>
        <taxon>Streptophyta</taxon>
        <taxon>Embryophyta</taxon>
        <taxon>Tracheophyta</taxon>
        <taxon>Spermatophyta</taxon>
        <taxon>Magnoliopsida</taxon>
        <taxon>Proteales</taxon>
        <taxon>Nelumbonaceae</taxon>
        <taxon>Nelumbo</taxon>
    </lineage>
</organism>
<comment type="caution">
    <text evidence="3">Lacks conserved residue(s) required for the propagation of feature annotation.</text>
</comment>
<keyword evidence="1" id="KW-0805">Transcription regulation</keyword>
<evidence type="ECO:0000313" key="5">
    <source>
        <dbReference type="EMBL" id="DAD17880.1"/>
    </source>
</evidence>